<dbReference type="OrthoDB" id="5599646at2759"/>
<proteinExistence type="predicted"/>
<dbReference type="Pfam" id="PF05022">
    <property type="entry name" value="SRP40_C"/>
    <property type="match status" value="1"/>
</dbReference>
<dbReference type="STRING" id="64571.A0A1Y2GBN8"/>
<dbReference type="PANTHER" id="PTHR23216">
    <property type="entry name" value="NUCLEOLAR AND COILED-BODY PHOSPHOPROTEIN 1"/>
    <property type="match status" value="1"/>
</dbReference>
<accession>A0A1Y2GBN8</accession>
<evidence type="ECO:0000313" key="3">
    <source>
        <dbReference type="Proteomes" id="UP000193648"/>
    </source>
</evidence>
<dbReference type="Proteomes" id="UP000193648">
    <property type="component" value="Unassembled WGS sequence"/>
</dbReference>
<dbReference type="RefSeq" id="XP_021876635.1">
    <property type="nucleotide sequence ID" value="XM_022021110.1"/>
</dbReference>
<dbReference type="InterPro" id="IPR039191">
    <property type="entry name" value="Nopp140-like"/>
</dbReference>
<dbReference type="GeneID" id="33562954"/>
<evidence type="ECO:0000259" key="1">
    <source>
        <dbReference type="Pfam" id="PF05022"/>
    </source>
</evidence>
<keyword evidence="3" id="KW-1185">Reference proteome</keyword>
<dbReference type="AlphaFoldDB" id="A0A1Y2GBN8"/>
<feature type="non-terminal residue" evidence="2">
    <location>
        <position position="1"/>
    </location>
</feature>
<dbReference type="PANTHER" id="PTHR23216:SF1">
    <property type="entry name" value="NUCLEOLAR AND COILED-BODY PHOSPHOPROTEIN 1"/>
    <property type="match status" value="1"/>
</dbReference>
<organism evidence="2 3">
    <name type="scientific">Lobosporangium transversale</name>
    <dbReference type="NCBI Taxonomy" id="64571"/>
    <lineage>
        <taxon>Eukaryota</taxon>
        <taxon>Fungi</taxon>
        <taxon>Fungi incertae sedis</taxon>
        <taxon>Mucoromycota</taxon>
        <taxon>Mortierellomycotina</taxon>
        <taxon>Mortierellomycetes</taxon>
        <taxon>Mortierellales</taxon>
        <taxon>Mortierellaceae</taxon>
        <taxon>Lobosporangium</taxon>
    </lineage>
</organism>
<dbReference type="InParanoid" id="A0A1Y2GBN8"/>
<dbReference type="GO" id="GO:0005730">
    <property type="term" value="C:nucleolus"/>
    <property type="evidence" value="ECO:0007669"/>
    <property type="project" value="InterPro"/>
</dbReference>
<name>A0A1Y2GBN8_9FUNG</name>
<feature type="domain" description="Srp40 C-terminal" evidence="1">
    <location>
        <begin position="9"/>
        <end position="82"/>
    </location>
</feature>
<reference evidence="2 3" key="1">
    <citation type="submission" date="2016-07" db="EMBL/GenBank/DDBJ databases">
        <title>Pervasive Adenine N6-methylation of Active Genes in Fungi.</title>
        <authorList>
            <consortium name="DOE Joint Genome Institute"/>
            <person name="Mondo S.J."/>
            <person name="Dannebaum R.O."/>
            <person name="Kuo R.C."/>
            <person name="Labutti K."/>
            <person name="Haridas S."/>
            <person name="Kuo A."/>
            <person name="Salamov A."/>
            <person name="Ahrendt S.R."/>
            <person name="Lipzen A."/>
            <person name="Sullivan W."/>
            <person name="Andreopoulos W.B."/>
            <person name="Clum A."/>
            <person name="Lindquist E."/>
            <person name="Daum C."/>
            <person name="Ramamoorthy G.K."/>
            <person name="Gryganskyi A."/>
            <person name="Culley D."/>
            <person name="Magnuson J.K."/>
            <person name="James T.Y."/>
            <person name="O'Malley M.A."/>
            <person name="Stajich J.E."/>
            <person name="Spatafora J.W."/>
            <person name="Visel A."/>
            <person name="Grigoriev I.V."/>
        </authorList>
    </citation>
    <scope>NUCLEOTIDE SEQUENCE [LARGE SCALE GENOMIC DNA]</scope>
    <source>
        <strain evidence="2 3">NRRL 3116</strain>
    </source>
</reference>
<comment type="caution">
    <text evidence="2">The sequence shown here is derived from an EMBL/GenBank/DDBJ whole genome shotgun (WGS) entry which is preliminary data.</text>
</comment>
<sequence>KKAKVQNEPFKRVKAEDVVFIDEKLKDNTYMSKGGSMDGYGYRAHLDMIVTRGKGFRAEKTKKKRGSYKGGFITNESHSFKFPTDSD</sequence>
<protein>
    <submittedName>
        <fullName evidence="2">SRP40, C-terminal domain-domain-containing protein</fullName>
    </submittedName>
</protein>
<evidence type="ECO:0000313" key="2">
    <source>
        <dbReference type="EMBL" id="ORZ04589.1"/>
    </source>
</evidence>
<dbReference type="EMBL" id="MCFF01000056">
    <property type="protein sequence ID" value="ORZ04589.1"/>
    <property type="molecule type" value="Genomic_DNA"/>
</dbReference>
<gene>
    <name evidence="2" type="ORF">BCR41DRAFT_313028</name>
</gene>
<dbReference type="InterPro" id="IPR007718">
    <property type="entry name" value="Srp40_C"/>
</dbReference>
<dbReference type="GO" id="GO:0005654">
    <property type="term" value="C:nucleoplasm"/>
    <property type="evidence" value="ECO:0007669"/>
    <property type="project" value="TreeGrafter"/>
</dbReference>